<proteinExistence type="predicted"/>
<gene>
    <name evidence="1" type="ORF">LSAT_V11C100032150</name>
</gene>
<comment type="caution">
    <text evidence="1">The sequence shown here is derived from an EMBL/GenBank/DDBJ whole genome shotgun (WGS) entry which is preliminary data.</text>
</comment>
<evidence type="ECO:0008006" key="3">
    <source>
        <dbReference type="Google" id="ProtNLM"/>
    </source>
</evidence>
<dbReference type="EMBL" id="NBSK02000001">
    <property type="protein sequence ID" value="KAJ0227927.1"/>
    <property type="molecule type" value="Genomic_DNA"/>
</dbReference>
<name>A0A9R1XYD5_LACSA</name>
<keyword evidence="2" id="KW-1185">Reference proteome</keyword>
<protein>
    <recommendedName>
        <fullName evidence="3">Reverse transcriptase zinc-binding domain-containing protein</fullName>
    </recommendedName>
</protein>
<evidence type="ECO:0000313" key="2">
    <source>
        <dbReference type="Proteomes" id="UP000235145"/>
    </source>
</evidence>
<dbReference type="AlphaFoldDB" id="A0A9R1XYD5"/>
<sequence>MVSQLKGKGVDVKVLCKKIIGNECHKDVSIVEKTIYPLVQSFRKSLRGGAKSVQEQALGSILNSFFFYLQQEDRWFWLPNNSGDFSVSSARSLVDGLLLPTSPIPTKWVPLVPIKVHVFVWKLKRGSDIPSVCCPVCSNWNQLIACSFRVRWCWFFWRKQ</sequence>
<evidence type="ECO:0000313" key="1">
    <source>
        <dbReference type="EMBL" id="KAJ0227927.1"/>
    </source>
</evidence>
<organism evidence="1 2">
    <name type="scientific">Lactuca sativa</name>
    <name type="common">Garden lettuce</name>
    <dbReference type="NCBI Taxonomy" id="4236"/>
    <lineage>
        <taxon>Eukaryota</taxon>
        <taxon>Viridiplantae</taxon>
        <taxon>Streptophyta</taxon>
        <taxon>Embryophyta</taxon>
        <taxon>Tracheophyta</taxon>
        <taxon>Spermatophyta</taxon>
        <taxon>Magnoliopsida</taxon>
        <taxon>eudicotyledons</taxon>
        <taxon>Gunneridae</taxon>
        <taxon>Pentapetalae</taxon>
        <taxon>asterids</taxon>
        <taxon>campanulids</taxon>
        <taxon>Asterales</taxon>
        <taxon>Asteraceae</taxon>
        <taxon>Cichorioideae</taxon>
        <taxon>Cichorieae</taxon>
        <taxon>Lactucinae</taxon>
        <taxon>Lactuca</taxon>
    </lineage>
</organism>
<accession>A0A9R1XYD5</accession>
<dbReference type="Proteomes" id="UP000235145">
    <property type="component" value="Unassembled WGS sequence"/>
</dbReference>
<reference evidence="1 2" key="1">
    <citation type="journal article" date="2017" name="Nat. Commun.">
        <title>Genome assembly with in vitro proximity ligation data and whole-genome triplication in lettuce.</title>
        <authorList>
            <person name="Reyes-Chin-Wo S."/>
            <person name="Wang Z."/>
            <person name="Yang X."/>
            <person name="Kozik A."/>
            <person name="Arikit S."/>
            <person name="Song C."/>
            <person name="Xia L."/>
            <person name="Froenicke L."/>
            <person name="Lavelle D.O."/>
            <person name="Truco M.J."/>
            <person name="Xia R."/>
            <person name="Zhu S."/>
            <person name="Xu C."/>
            <person name="Xu H."/>
            <person name="Xu X."/>
            <person name="Cox K."/>
            <person name="Korf I."/>
            <person name="Meyers B.C."/>
            <person name="Michelmore R.W."/>
        </authorList>
    </citation>
    <scope>NUCLEOTIDE SEQUENCE [LARGE SCALE GENOMIC DNA]</scope>
    <source>
        <strain evidence="2">cv. Salinas</strain>
        <tissue evidence="1">Seedlings</tissue>
    </source>
</reference>